<dbReference type="PANTHER" id="PTHR11709">
    <property type="entry name" value="MULTI-COPPER OXIDASE"/>
    <property type="match status" value="1"/>
</dbReference>
<evidence type="ECO:0000313" key="18">
    <source>
        <dbReference type="EMBL" id="ESP04555.1"/>
    </source>
</evidence>
<dbReference type="InterPro" id="IPR002355">
    <property type="entry name" value="Cu_oxidase_Cu_BS"/>
</dbReference>
<reference evidence="18 19" key="1">
    <citation type="journal article" date="2013" name="Nature">
        <title>Insights into bilaterian evolution from three spiralian genomes.</title>
        <authorList>
            <person name="Simakov O."/>
            <person name="Marletaz F."/>
            <person name="Cho S.J."/>
            <person name="Edsinger-Gonzales E."/>
            <person name="Havlak P."/>
            <person name="Hellsten U."/>
            <person name="Kuo D.H."/>
            <person name="Larsson T."/>
            <person name="Lv J."/>
            <person name="Arendt D."/>
            <person name="Savage R."/>
            <person name="Osoegawa K."/>
            <person name="de Jong P."/>
            <person name="Grimwood J."/>
            <person name="Chapman J.A."/>
            <person name="Shapiro H."/>
            <person name="Aerts A."/>
            <person name="Otillar R.P."/>
            <person name="Terry A.Y."/>
            <person name="Boore J.L."/>
            <person name="Grigoriev I.V."/>
            <person name="Lindberg D.R."/>
            <person name="Seaver E.C."/>
            <person name="Weisblat D.A."/>
            <person name="Putnam N.H."/>
            <person name="Rokhsar D.S."/>
        </authorList>
    </citation>
    <scope>NUCLEOTIDE SEQUENCE [LARGE SCALE GENOMIC DNA]</scope>
</reference>
<evidence type="ECO:0000256" key="15">
    <source>
        <dbReference type="SAM" id="SignalP"/>
    </source>
</evidence>
<keyword evidence="8" id="KW-0677">Repeat</keyword>
<gene>
    <name evidence="18" type="ORF">LOTGIDRAFT_170648</name>
</gene>
<protein>
    <recommendedName>
        <fullName evidence="20">Plastocyanin-like domain-containing protein</fullName>
    </recommendedName>
</protein>
<evidence type="ECO:0000259" key="17">
    <source>
        <dbReference type="Pfam" id="PF07732"/>
    </source>
</evidence>
<feature type="signal peptide" evidence="15">
    <location>
        <begin position="1"/>
        <end position="17"/>
    </location>
</feature>
<evidence type="ECO:0000259" key="16">
    <source>
        <dbReference type="Pfam" id="PF07731"/>
    </source>
</evidence>
<dbReference type="STRING" id="225164.V4CQ27"/>
<dbReference type="OrthoDB" id="2121828at2759"/>
<dbReference type="Proteomes" id="UP000030746">
    <property type="component" value="Unassembled WGS sequence"/>
</dbReference>
<evidence type="ECO:0000256" key="4">
    <source>
        <dbReference type="ARBA" id="ARBA00022448"/>
    </source>
</evidence>
<evidence type="ECO:0000256" key="10">
    <source>
        <dbReference type="ARBA" id="ARBA00023002"/>
    </source>
</evidence>
<dbReference type="InterPro" id="IPR011706">
    <property type="entry name" value="Cu-oxidase_C"/>
</dbReference>
<dbReference type="EMBL" id="KB199699">
    <property type="protein sequence ID" value="ESP04555.1"/>
    <property type="molecule type" value="Genomic_DNA"/>
</dbReference>
<dbReference type="InterPro" id="IPR011707">
    <property type="entry name" value="Cu-oxidase-like_N"/>
</dbReference>
<keyword evidence="9" id="KW-1133">Transmembrane helix</keyword>
<dbReference type="AlphaFoldDB" id="V4CQ27"/>
<comment type="subcellular location">
    <subcellularLocation>
        <location evidence="2">Membrane</location>
        <topology evidence="2">Single-pass membrane protein</topology>
    </subcellularLocation>
</comment>
<evidence type="ECO:0000256" key="5">
    <source>
        <dbReference type="ARBA" id="ARBA00022692"/>
    </source>
</evidence>
<dbReference type="PROSITE" id="PS00080">
    <property type="entry name" value="MULTICOPPER_OXIDASE2"/>
    <property type="match status" value="1"/>
</dbReference>
<dbReference type="GO" id="GO:0016491">
    <property type="term" value="F:oxidoreductase activity"/>
    <property type="evidence" value="ECO:0007669"/>
    <property type="project" value="UniProtKB-KW"/>
</dbReference>
<dbReference type="GO" id="GO:0005507">
    <property type="term" value="F:copper ion binding"/>
    <property type="evidence" value="ECO:0007669"/>
    <property type="project" value="InterPro"/>
</dbReference>
<feature type="domain" description="Plastocyanin-like" evidence="17">
    <location>
        <begin position="779"/>
        <end position="852"/>
    </location>
</feature>
<evidence type="ECO:0000256" key="1">
    <source>
        <dbReference type="ARBA" id="ARBA00001935"/>
    </source>
</evidence>
<dbReference type="Pfam" id="PF07731">
    <property type="entry name" value="Cu-oxidase_2"/>
    <property type="match status" value="1"/>
</dbReference>
<comment type="cofactor">
    <cofactor evidence="1">
        <name>Cu cation</name>
        <dbReference type="ChEBI" id="CHEBI:23378"/>
    </cofactor>
</comment>
<evidence type="ECO:0000256" key="13">
    <source>
        <dbReference type="ARBA" id="ARBA00023157"/>
    </source>
</evidence>
<dbReference type="OMA" id="NCLPWAY"/>
<dbReference type="CTD" id="20241481"/>
<feature type="domain" description="Plastocyanin-like" evidence="17">
    <location>
        <begin position="419"/>
        <end position="527"/>
    </location>
</feature>
<keyword evidence="7 15" id="KW-0732">Signal</keyword>
<dbReference type="Pfam" id="PF07732">
    <property type="entry name" value="Cu-oxidase_3"/>
    <property type="match status" value="3"/>
</dbReference>
<dbReference type="SUPFAM" id="SSF49503">
    <property type="entry name" value="Cupredoxins"/>
    <property type="match status" value="6"/>
</dbReference>
<sequence>MMYVILLVLYYLTVCSGKIRHYYLAAVELEWDYAPLGSNMVTNDTTISNNFIKNSNNRIGSIYRKIVFRQFTDNLFNTQISTPEWMGILGPLIRAEVGDEMNVHFKNLAYSSGRPFSVHPHGVLYSKDNEGAIYLDNTSGADKIDDGIMPGQNYTYIWKVTPEFGPTPADPSCIPWGYHSHVNSDKDIDTGLMGMLLTCKAGALNVDGTRKDYSKEYIVYMDIADENNAWMIQSNLMKCGDPAQCLQSPDMGFRQSNVMWHINGYVYGNLPGFEVNVDEKTMWYIMSLNTGIHSISFSGNTLIHRNHRVDTIPFLPSTFLSAEMIPANEGNWLLYSRVSENFQGGMAAFYKKDIWNYAPSGQDKFNGGRLLDNPKSKPFFEKGPTRIGGAYIKARYVEYTDGTFTKRVERSLEEEHLGLLGPPIVAEVGDDLVVVLRNNADRPFSFLPHGVVYQKSDEGFNYKDIESGKLTGKIVNPGGTETYTFSVPNMNAGPTVNDSPCITHTYQSAVNLVRDLNTGLFGPVVICKRGQLKNSFNQVNTRSWFFNHKHIYLALFTIDENLSWYIDENIRASAWSPQLVDKQDPMFQESNAMHSINGLLYGNLEGIDMCLNENIVWHLMDFGGTTDMHGLYIHGQTWVEFGNNIDSKGLLPGYSSTMWSKPDTVGTWALECRTNSHFETGMVTKYTVNQCNRREAVMGNTKIRRYHIGAVEVEWDYAPFKRSVTNGQPIDDTNQKGGVFVVDTDVLIGSIYKKAVYRLFSDASFKEEVPRTAAEDHLEIMGPYIKAEVGERIEVVFKNMAGKPLSIHPQGLQYSKSMEGANYFDDNGNVEPANSVDPGQTFTYKWTVPIRSGPGVNDPNCIGRMYYSSVDSVVDTYTGLFGPLVLCRSGILNENGQRTDVDKEFAVMFMVIDENKSFYFKENIQNNHMNAINGRLMGNLNGIVMDQNDKVVWYIMGLGSAEDYHPVHIHGQVFTRRSDRAHRSDVIEVFPSTSDTVEMLAVNPGQWILHCHFSKHNKNGMQLIYTVNPKP</sequence>
<keyword evidence="13" id="KW-1015">Disulfide bond</keyword>
<keyword evidence="10" id="KW-0560">Oxidoreductase</keyword>
<evidence type="ECO:0000256" key="2">
    <source>
        <dbReference type="ARBA" id="ARBA00004167"/>
    </source>
</evidence>
<dbReference type="InterPro" id="IPR045087">
    <property type="entry name" value="Cu-oxidase_fam"/>
</dbReference>
<dbReference type="PROSITE" id="PS00079">
    <property type="entry name" value="MULTICOPPER_OXIDASE1"/>
    <property type="match status" value="3"/>
</dbReference>
<dbReference type="KEGG" id="lgi:LOTGIDRAFT_170648"/>
<feature type="chain" id="PRO_5004719987" description="Plastocyanin-like domain-containing protein" evidence="15">
    <location>
        <begin position="18"/>
        <end position="1031"/>
    </location>
</feature>
<evidence type="ECO:0008006" key="20">
    <source>
        <dbReference type="Google" id="ProtNLM"/>
    </source>
</evidence>
<dbReference type="InterPro" id="IPR033138">
    <property type="entry name" value="Cu_oxidase_CS"/>
</dbReference>
<dbReference type="FunFam" id="2.60.40.420:FF:000002">
    <property type="entry name" value="Hephaestin like 1"/>
    <property type="match status" value="3"/>
</dbReference>
<feature type="domain" description="Plastocyanin-like" evidence="16">
    <location>
        <begin position="923"/>
        <end position="1029"/>
    </location>
</feature>
<name>V4CQ27_LOTGI</name>
<evidence type="ECO:0000256" key="12">
    <source>
        <dbReference type="ARBA" id="ARBA00023136"/>
    </source>
</evidence>
<keyword evidence="12" id="KW-0472">Membrane</keyword>
<dbReference type="GeneID" id="20241481"/>
<evidence type="ECO:0000256" key="14">
    <source>
        <dbReference type="ARBA" id="ARBA00023180"/>
    </source>
</evidence>
<dbReference type="RefSeq" id="XP_009044724.1">
    <property type="nucleotide sequence ID" value="XM_009046476.1"/>
</dbReference>
<dbReference type="GO" id="GO:0006826">
    <property type="term" value="P:iron ion transport"/>
    <property type="evidence" value="ECO:0007669"/>
    <property type="project" value="TreeGrafter"/>
</dbReference>
<dbReference type="InterPro" id="IPR008972">
    <property type="entry name" value="Cupredoxin"/>
</dbReference>
<evidence type="ECO:0000256" key="11">
    <source>
        <dbReference type="ARBA" id="ARBA00023065"/>
    </source>
</evidence>
<evidence type="ECO:0000256" key="6">
    <source>
        <dbReference type="ARBA" id="ARBA00022723"/>
    </source>
</evidence>
<evidence type="ECO:0000313" key="19">
    <source>
        <dbReference type="Proteomes" id="UP000030746"/>
    </source>
</evidence>
<evidence type="ECO:0000256" key="3">
    <source>
        <dbReference type="ARBA" id="ARBA00010609"/>
    </source>
</evidence>
<dbReference type="Gene3D" id="2.60.40.420">
    <property type="entry name" value="Cupredoxins - blue copper proteins"/>
    <property type="match status" value="4"/>
</dbReference>
<evidence type="ECO:0000256" key="8">
    <source>
        <dbReference type="ARBA" id="ARBA00022737"/>
    </source>
</evidence>
<evidence type="ECO:0000256" key="7">
    <source>
        <dbReference type="ARBA" id="ARBA00022729"/>
    </source>
</evidence>
<keyword evidence="5" id="KW-0812">Transmembrane</keyword>
<keyword evidence="19" id="KW-1185">Reference proteome</keyword>
<keyword evidence="11" id="KW-0406">Ion transport</keyword>
<keyword evidence="6" id="KW-0479">Metal-binding</keyword>
<keyword evidence="4" id="KW-0813">Transport</keyword>
<comment type="similarity">
    <text evidence="3">Belongs to the multicopper oxidase family.</text>
</comment>
<dbReference type="HOGENOM" id="CLU_005569_0_0_1"/>
<dbReference type="GO" id="GO:0005886">
    <property type="term" value="C:plasma membrane"/>
    <property type="evidence" value="ECO:0007669"/>
    <property type="project" value="TreeGrafter"/>
</dbReference>
<organism evidence="18 19">
    <name type="scientific">Lottia gigantea</name>
    <name type="common">Giant owl limpet</name>
    <dbReference type="NCBI Taxonomy" id="225164"/>
    <lineage>
        <taxon>Eukaryota</taxon>
        <taxon>Metazoa</taxon>
        <taxon>Spiralia</taxon>
        <taxon>Lophotrochozoa</taxon>
        <taxon>Mollusca</taxon>
        <taxon>Gastropoda</taxon>
        <taxon>Patellogastropoda</taxon>
        <taxon>Lottioidea</taxon>
        <taxon>Lottiidae</taxon>
        <taxon>Lottia</taxon>
    </lineage>
</organism>
<accession>V4CQ27</accession>
<dbReference type="PANTHER" id="PTHR11709:SF504">
    <property type="entry name" value="PLASTOCYANIN-LIKE DOMAIN-CONTAINING PROTEIN"/>
    <property type="match status" value="1"/>
</dbReference>
<feature type="domain" description="Plastocyanin-like" evidence="17">
    <location>
        <begin position="88"/>
        <end position="196"/>
    </location>
</feature>
<proteinExistence type="inferred from homology"/>
<keyword evidence="14" id="KW-0325">Glycoprotein</keyword>
<evidence type="ECO:0000256" key="9">
    <source>
        <dbReference type="ARBA" id="ARBA00022989"/>
    </source>
</evidence>